<evidence type="ECO:0000256" key="1">
    <source>
        <dbReference type="ARBA" id="ARBA00004948"/>
    </source>
</evidence>
<dbReference type="InterPro" id="IPR004305">
    <property type="entry name" value="Thiaminase-2/PQQC"/>
</dbReference>
<dbReference type="GO" id="GO:0009229">
    <property type="term" value="P:thiamine diphosphate biosynthetic process"/>
    <property type="evidence" value="ECO:0007669"/>
    <property type="project" value="UniProtKB-UniPathway"/>
</dbReference>
<dbReference type="GO" id="GO:0009228">
    <property type="term" value="P:thiamine biosynthetic process"/>
    <property type="evidence" value="ECO:0007669"/>
    <property type="project" value="UniProtKB-KW"/>
</dbReference>
<dbReference type="CDD" id="cd19358">
    <property type="entry name" value="TenA_E_Spr0628-like"/>
    <property type="match status" value="1"/>
</dbReference>
<comment type="catalytic activity">
    <reaction evidence="2">
        <text>4-amino-5-aminomethyl-2-methylpyrimidine + H2O = 4-amino-5-hydroxymethyl-2-methylpyrimidine + NH4(+)</text>
        <dbReference type="Rhea" id="RHEA:31799"/>
        <dbReference type="ChEBI" id="CHEBI:15377"/>
        <dbReference type="ChEBI" id="CHEBI:16892"/>
        <dbReference type="ChEBI" id="CHEBI:28938"/>
        <dbReference type="ChEBI" id="CHEBI:63416"/>
        <dbReference type="EC" id="3.5.99.2"/>
    </reaction>
</comment>
<comment type="function">
    <text evidence="2">Catalyzes an amino-pyrimidine hydrolysis reaction at the C5' of the pyrimidine moiety of thiamine compounds, a reaction that is part of a thiamine salvage pathway. Thus, catalyzes the conversion of 4-amino-5-aminomethyl-2-methylpyrimidine to 4-amino-5-hydroxymethyl-2-methylpyrimidine (HMP).</text>
</comment>
<keyword evidence="2" id="KW-0784">Thiamine biosynthesis</keyword>
<dbReference type="Gene3D" id="1.20.910.10">
    <property type="entry name" value="Heme oxygenase-like"/>
    <property type="match status" value="1"/>
</dbReference>
<dbReference type="RefSeq" id="WP_154078348.1">
    <property type="nucleotide sequence ID" value="NZ_CP045929.1"/>
</dbReference>
<dbReference type="PANTHER" id="PTHR43198:SF2">
    <property type="entry name" value="SI:CH1073-67J19.1-RELATED"/>
    <property type="match status" value="1"/>
</dbReference>
<comment type="pathway">
    <text evidence="1 2">Cofactor biosynthesis; thiamine diphosphate biosynthesis.</text>
</comment>
<feature type="active site" description="Proton donor" evidence="3">
    <location>
        <position position="207"/>
    </location>
</feature>
<dbReference type="InterPro" id="IPR050967">
    <property type="entry name" value="Thiamine_Salvage_TenA"/>
</dbReference>
<dbReference type="SUPFAM" id="SSF48613">
    <property type="entry name" value="Heme oxygenase-like"/>
    <property type="match status" value="1"/>
</dbReference>
<name>A0A5Q3QD01_9PSEU</name>
<dbReference type="Proteomes" id="UP000371041">
    <property type="component" value="Chromosome"/>
</dbReference>
<comment type="catalytic activity">
    <reaction evidence="2">
        <text>thiamine + H2O = 5-(2-hydroxyethyl)-4-methylthiazole + 4-amino-5-hydroxymethyl-2-methylpyrimidine + H(+)</text>
        <dbReference type="Rhea" id="RHEA:17509"/>
        <dbReference type="ChEBI" id="CHEBI:15377"/>
        <dbReference type="ChEBI" id="CHEBI:15378"/>
        <dbReference type="ChEBI" id="CHEBI:16892"/>
        <dbReference type="ChEBI" id="CHEBI:17957"/>
        <dbReference type="ChEBI" id="CHEBI:18385"/>
        <dbReference type="EC" id="3.5.99.2"/>
    </reaction>
</comment>
<evidence type="ECO:0000256" key="3">
    <source>
        <dbReference type="PIRSR" id="PIRSR003170-1"/>
    </source>
</evidence>
<accession>A0A5Q3QD01</accession>
<feature type="domain" description="Thiaminase-2/PQQC" evidence="5">
    <location>
        <begin position="13"/>
        <end position="213"/>
    </location>
</feature>
<evidence type="ECO:0000259" key="5">
    <source>
        <dbReference type="Pfam" id="PF03070"/>
    </source>
</evidence>
<keyword evidence="7" id="KW-1185">Reference proteome</keyword>
<evidence type="ECO:0000256" key="2">
    <source>
        <dbReference type="PIRNR" id="PIRNR003170"/>
    </source>
</evidence>
<dbReference type="GO" id="GO:0050334">
    <property type="term" value="F:thiaminase activity"/>
    <property type="evidence" value="ECO:0007669"/>
    <property type="project" value="UniProtKB-UniRule"/>
</dbReference>
<evidence type="ECO:0000313" key="7">
    <source>
        <dbReference type="Proteomes" id="UP000371041"/>
    </source>
</evidence>
<dbReference type="UniPathway" id="UPA00060"/>
<dbReference type="InterPro" id="IPR016084">
    <property type="entry name" value="Haem_Oase-like_multi-hlx"/>
</dbReference>
<feature type="binding site" evidence="4">
    <location>
        <position position="46"/>
    </location>
    <ligand>
        <name>substrate</name>
    </ligand>
</feature>
<gene>
    <name evidence="6" type="ORF">GIY23_21695</name>
</gene>
<dbReference type="EMBL" id="CP045929">
    <property type="protein sequence ID" value="QGK71780.1"/>
    <property type="molecule type" value="Genomic_DNA"/>
</dbReference>
<protein>
    <recommendedName>
        <fullName evidence="2">Aminopyrimidine aminohydrolase</fullName>
        <ecNumber evidence="2">3.5.99.2</ecNumber>
    </recommendedName>
</protein>
<organism evidence="6 7">
    <name type="scientific">Allosaccharopolyspora coralli</name>
    <dbReference type="NCBI Taxonomy" id="2665642"/>
    <lineage>
        <taxon>Bacteria</taxon>
        <taxon>Bacillati</taxon>
        <taxon>Actinomycetota</taxon>
        <taxon>Actinomycetes</taxon>
        <taxon>Pseudonocardiales</taxon>
        <taxon>Pseudonocardiaceae</taxon>
        <taxon>Allosaccharopolyspora</taxon>
    </lineage>
</organism>
<dbReference type="KEGG" id="sace:GIY23_21695"/>
<proteinExistence type="inferred from homology"/>
<feature type="binding site" evidence="4">
    <location>
        <position position="84"/>
    </location>
    <ligand>
        <name>substrate</name>
    </ligand>
</feature>
<dbReference type="EC" id="3.5.99.2" evidence="2"/>
<sequence>MVASFSDWMRERSEPDWTQVIAHPFTDSVFYGAVPDNLMRSYLVQDYQFLDAFVALLGAALARADQYASRLRIAGSIAVVTSDENTYFQRAFDALDVPDEDRTEPALDPATVAFRDLMFDTAERGSYPEVLTVLTVAEWTYLEWASRAPQTLPESFVHAEWVSLHNSSEFRAWVDWLRSDLDRVGGELDERDQARCLRLFQQATHLEQEFFDTHW</sequence>
<reference evidence="7" key="1">
    <citation type="submission" date="2019-11" db="EMBL/GenBank/DDBJ databases">
        <title>The complete genome sequence of Saccharopolyspora sp. E2A.</title>
        <authorList>
            <person name="Zhang G."/>
        </authorList>
    </citation>
    <scope>NUCLEOTIDE SEQUENCE [LARGE SCALE GENOMIC DNA]</scope>
    <source>
        <strain evidence="7">E2A</strain>
    </source>
</reference>
<dbReference type="GO" id="GO:0005829">
    <property type="term" value="C:cytosol"/>
    <property type="evidence" value="ECO:0007669"/>
    <property type="project" value="TreeGrafter"/>
</dbReference>
<evidence type="ECO:0000313" key="6">
    <source>
        <dbReference type="EMBL" id="QGK71780.1"/>
    </source>
</evidence>
<keyword evidence="2" id="KW-0378">Hydrolase</keyword>
<feature type="binding site" evidence="4">
    <location>
        <position position="138"/>
    </location>
    <ligand>
        <name>substrate</name>
    </ligand>
</feature>
<dbReference type="InterPro" id="IPR026285">
    <property type="entry name" value="TenA_E"/>
</dbReference>
<dbReference type="AlphaFoldDB" id="A0A5Q3QD01"/>
<dbReference type="Pfam" id="PF03070">
    <property type="entry name" value="TENA_THI-4"/>
    <property type="match status" value="1"/>
</dbReference>
<dbReference type="PANTHER" id="PTHR43198">
    <property type="entry name" value="BIFUNCTIONAL TH2 PROTEIN"/>
    <property type="match status" value="1"/>
</dbReference>
<comment type="similarity">
    <text evidence="2">Belongs to the TenA family.</text>
</comment>
<evidence type="ECO:0000256" key="4">
    <source>
        <dbReference type="PIRSR" id="PIRSR003170-2"/>
    </source>
</evidence>
<dbReference type="PIRSF" id="PIRSF003170">
    <property type="entry name" value="Pet18p"/>
    <property type="match status" value="1"/>
</dbReference>